<dbReference type="Pfam" id="PF01323">
    <property type="entry name" value="DSBA"/>
    <property type="match status" value="1"/>
</dbReference>
<dbReference type="EMBL" id="FOWR01000004">
    <property type="protein sequence ID" value="SFO86297.1"/>
    <property type="molecule type" value="Genomic_DNA"/>
</dbReference>
<gene>
    <name evidence="2" type="ORF">SAMN03084138_00666</name>
</gene>
<organism evidence="2 3">
    <name type="scientific">Enterovibrio norvegicus DSM 15893</name>
    <dbReference type="NCBI Taxonomy" id="1121869"/>
    <lineage>
        <taxon>Bacteria</taxon>
        <taxon>Pseudomonadati</taxon>
        <taxon>Pseudomonadota</taxon>
        <taxon>Gammaproteobacteria</taxon>
        <taxon>Vibrionales</taxon>
        <taxon>Vibrionaceae</taxon>
        <taxon>Enterovibrio</taxon>
    </lineage>
</organism>
<dbReference type="GeneID" id="35872654"/>
<keyword evidence="2" id="KW-0413">Isomerase</keyword>
<dbReference type="RefSeq" id="WP_017015206.1">
    <property type="nucleotide sequence ID" value="NZ_FOWR01000004.1"/>
</dbReference>
<evidence type="ECO:0000313" key="2">
    <source>
        <dbReference type="EMBL" id="SFO86297.1"/>
    </source>
</evidence>
<dbReference type="PANTHER" id="PTHR13887:SF41">
    <property type="entry name" value="THIOREDOXIN SUPERFAMILY PROTEIN"/>
    <property type="match status" value="1"/>
</dbReference>
<accession>A0A1I5KN24</accession>
<feature type="domain" description="DSBA-like thioredoxin" evidence="1">
    <location>
        <begin position="7"/>
        <end position="209"/>
    </location>
</feature>
<dbReference type="AlphaFoldDB" id="A0A1I5KN24"/>
<dbReference type="PANTHER" id="PTHR13887">
    <property type="entry name" value="GLUTATHIONE S-TRANSFERASE KAPPA"/>
    <property type="match status" value="1"/>
</dbReference>
<dbReference type="SUPFAM" id="SSF52833">
    <property type="entry name" value="Thioredoxin-like"/>
    <property type="match status" value="1"/>
</dbReference>
<dbReference type="GO" id="GO:0016853">
    <property type="term" value="F:isomerase activity"/>
    <property type="evidence" value="ECO:0007669"/>
    <property type="project" value="UniProtKB-KW"/>
</dbReference>
<evidence type="ECO:0000313" key="3">
    <source>
        <dbReference type="Proteomes" id="UP000182692"/>
    </source>
</evidence>
<dbReference type="CDD" id="cd03024">
    <property type="entry name" value="DsbA_FrnE"/>
    <property type="match status" value="1"/>
</dbReference>
<dbReference type="InterPro" id="IPR036249">
    <property type="entry name" value="Thioredoxin-like_sf"/>
</dbReference>
<reference evidence="2 3" key="1">
    <citation type="submission" date="2016-10" db="EMBL/GenBank/DDBJ databases">
        <authorList>
            <person name="de Groot N.N."/>
        </authorList>
    </citation>
    <scope>NUCLEOTIDE SEQUENCE [LARGE SCALE GENOMIC DNA]</scope>
    <source>
        <strain evidence="2 3">DSM 15893</strain>
    </source>
</reference>
<dbReference type="InterPro" id="IPR001853">
    <property type="entry name" value="DSBA-like_thioredoxin_dom"/>
</dbReference>
<name>A0A1I5KN24_9GAMM</name>
<proteinExistence type="predicted"/>
<dbReference type="Proteomes" id="UP000182692">
    <property type="component" value="Unassembled WGS sequence"/>
</dbReference>
<dbReference type="GO" id="GO:0016491">
    <property type="term" value="F:oxidoreductase activity"/>
    <property type="evidence" value="ECO:0007669"/>
    <property type="project" value="InterPro"/>
</dbReference>
<sequence length="213" mass="24183">MAEKIKIDIVSDVVCPWCILGYQRLQAAIDELGISDNIEIEWQPFQLNPNVPKEGVNLHQHLMKKYGMLKMDSDRNRQQLIKLGLQSGYAFNFFEEMKTLNTRDAHILLAFAKSVEKQTALKTRLFDAYFKEQQDISDRTVLSGLLVEVGIDAEKAMAQLDDQEAQQAFDAENAYWKELGVSSVPTFVFNRESAVSGAQPVETLKQILQELTP</sequence>
<dbReference type="STRING" id="1121869.SAMN03084138_00666"/>
<evidence type="ECO:0000259" key="1">
    <source>
        <dbReference type="Pfam" id="PF01323"/>
    </source>
</evidence>
<dbReference type="Gene3D" id="3.40.30.10">
    <property type="entry name" value="Glutaredoxin"/>
    <property type="match status" value="1"/>
</dbReference>
<protein>
    <submittedName>
        <fullName evidence="2">Predicted dithiol-disulfide isomerase, DsbA family</fullName>
    </submittedName>
</protein>
<dbReference type="OrthoDB" id="9799122at2"/>